<dbReference type="SMART" id="SM00347">
    <property type="entry name" value="HTH_MARR"/>
    <property type="match status" value="1"/>
</dbReference>
<keyword evidence="3" id="KW-1185">Reference proteome</keyword>
<dbReference type="PANTHER" id="PTHR33164">
    <property type="entry name" value="TRANSCRIPTIONAL REGULATOR, MARR FAMILY"/>
    <property type="match status" value="1"/>
</dbReference>
<dbReference type="InterPro" id="IPR000835">
    <property type="entry name" value="HTH_MarR-typ"/>
</dbReference>
<comment type="caution">
    <text evidence="2">The sequence shown here is derived from an EMBL/GenBank/DDBJ whole genome shotgun (WGS) entry which is preliminary data.</text>
</comment>
<evidence type="ECO:0000259" key="1">
    <source>
        <dbReference type="PROSITE" id="PS50995"/>
    </source>
</evidence>
<dbReference type="InterPro" id="IPR039422">
    <property type="entry name" value="MarR/SlyA-like"/>
</dbReference>
<dbReference type="EMBL" id="BAAANN010000052">
    <property type="protein sequence ID" value="GAA1989586.1"/>
    <property type="molecule type" value="Genomic_DNA"/>
</dbReference>
<dbReference type="InterPro" id="IPR036388">
    <property type="entry name" value="WH-like_DNA-bd_sf"/>
</dbReference>
<protein>
    <recommendedName>
        <fullName evidence="1">HTH marR-type domain-containing protein</fullName>
    </recommendedName>
</protein>
<dbReference type="Pfam" id="PF12802">
    <property type="entry name" value="MarR_2"/>
    <property type="match status" value="1"/>
</dbReference>
<feature type="domain" description="HTH marR-type" evidence="1">
    <location>
        <begin position="5"/>
        <end position="141"/>
    </location>
</feature>
<evidence type="ECO:0000313" key="2">
    <source>
        <dbReference type="EMBL" id="GAA1989586.1"/>
    </source>
</evidence>
<dbReference type="Proteomes" id="UP001501116">
    <property type="component" value="Unassembled WGS sequence"/>
</dbReference>
<name>A0ABN2SN57_9PSEU</name>
<gene>
    <name evidence="2" type="ORF">GCM10009754_79840</name>
</gene>
<dbReference type="SUPFAM" id="SSF46785">
    <property type="entry name" value="Winged helix' DNA-binding domain"/>
    <property type="match status" value="1"/>
</dbReference>
<accession>A0ABN2SN57</accession>
<sequence>MAGEPERLAEELMLAVTDLQNVTDEVDQAVSERLGLNRTDARCLAYLVARGPLSAGDLAALAGLAPSALTFAVDRLVKAGYAERARDDADRRRVVVKAAERTHRIAAELWGETVEETERQLAEYSPGQLRLLLGFVRDQVDLQRRQVAVLRDRPE</sequence>
<reference evidence="2 3" key="1">
    <citation type="journal article" date="2019" name="Int. J. Syst. Evol. Microbiol.">
        <title>The Global Catalogue of Microorganisms (GCM) 10K type strain sequencing project: providing services to taxonomists for standard genome sequencing and annotation.</title>
        <authorList>
            <consortium name="The Broad Institute Genomics Platform"/>
            <consortium name="The Broad Institute Genome Sequencing Center for Infectious Disease"/>
            <person name="Wu L."/>
            <person name="Ma J."/>
        </authorList>
    </citation>
    <scope>NUCLEOTIDE SEQUENCE [LARGE SCALE GENOMIC DNA]</scope>
    <source>
        <strain evidence="2 3">JCM 14545</strain>
    </source>
</reference>
<dbReference type="InterPro" id="IPR036390">
    <property type="entry name" value="WH_DNA-bd_sf"/>
</dbReference>
<dbReference type="PROSITE" id="PS50995">
    <property type="entry name" value="HTH_MARR_2"/>
    <property type="match status" value="1"/>
</dbReference>
<proteinExistence type="predicted"/>
<dbReference type="PANTHER" id="PTHR33164:SF106">
    <property type="entry name" value="TRANSCRIPTIONAL REGULATORY PROTEIN"/>
    <property type="match status" value="1"/>
</dbReference>
<dbReference type="Gene3D" id="1.10.10.10">
    <property type="entry name" value="Winged helix-like DNA-binding domain superfamily/Winged helix DNA-binding domain"/>
    <property type="match status" value="1"/>
</dbReference>
<organism evidence="2 3">
    <name type="scientific">Amycolatopsis minnesotensis</name>
    <dbReference type="NCBI Taxonomy" id="337894"/>
    <lineage>
        <taxon>Bacteria</taxon>
        <taxon>Bacillati</taxon>
        <taxon>Actinomycetota</taxon>
        <taxon>Actinomycetes</taxon>
        <taxon>Pseudonocardiales</taxon>
        <taxon>Pseudonocardiaceae</taxon>
        <taxon>Amycolatopsis</taxon>
    </lineage>
</organism>
<dbReference type="RefSeq" id="WP_344430800.1">
    <property type="nucleotide sequence ID" value="NZ_BAAANN010000052.1"/>
</dbReference>
<evidence type="ECO:0000313" key="3">
    <source>
        <dbReference type="Proteomes" id="UP001501116"/>
    </source>
</evidence>